<dbReference type="PANTHER" id="PTHR32089">
    <property type="entry name" value="METHYL-ACCEPTING CHEMOTAXIS PROTEIN MCPB"/>
    <property type="match status" value="1"/>
</dbReference>
<keyword evidence="6 12" id="KW-0812">Transmembrane</keyword>
<keyword evidence="4" id="KW-0145">Chemotaxis</keyword>
<reference evidence="16" key="1">
    <citation type="journal article" date="2021" name="Microorganisms">
        <title>The Ever-Expanding Pseudomonas Genus: Description of 43 New Species and Partition of the Pseudomonas putida Group.</title>
        <authorList>
            <person name="Girard L."/>
            <person name="Lood C."/>
            <person name="Hofte M."/>
            <person name="Vandamme P."/>
            <person name="Rokni-Zadeh H."/>
            <person name="van Noort V."/>
            <person name="Lavigne R."/>
            <person name="De Mot R."/>
        </authorList>
    </citation>
    <scope>NUCLEOTIDE SEQUENCE</scope>
    <source>
        <strain evidence="16">COW40</strain>
    </source>
</reference>
<evidence type="ECO:0000256" key="12">
    <source>
        <dbReference type="SAM" id="Phobius"/>
    </source>
</evidence>
<evidence type="ECO:0000259" key="15">
    <source>
        <dbReference type="PROSITE" id="PS50885"/>
    </source>
</evidence>
<evidence type="ECO:0000313" key="17">
    <source>
        <dbReference type="Proteomes" id="UP001046350"/>
    </source>
</evidence>
<keyword evidence="3" id="KW-0488">Methylation</keyword>
<keyword evidence="5" id="KW-0997">Cell inner membrane</keyword>
<proteinExistence type="inferred from homology"/>
<evidence type="ECO:0000256" key="10">
    <source>
        <dbReference type="ARBA" id="ARBA00029447"/>
    </source>
</evidence>
<name>A0ABX8N870_9PSED</name>
<comment type="subcellular location">
    <subcellularLocation>
        <location evidence="1">Cell inner membrane</location>
        <topology evidence="1">Multi-pass membrane protein</topology>
    </subcellularLocation>
</comment>
<dbReference type="CDD" id="cd12912">
    <property type="entry name" value="PDC2_MCP_like"/>
    <property type="match status" value="1"/>
</dbReference>
<keyword evidence="2" id="KW-1003">Cell membrane</keyword>
<evidence type="ECO:0000256" key="5">
    <source>
        <dbReference type="ARBA" id="ARBA00022519"/>
    </source>
</evidence>
<dbReference type="PANTHER" id="PTHR32089:SF39">
    <property type="entry name" value="METHYL-ACCEPTING CHEMOTAXIS PROTEIN HLYB"/>
    <property type="match status" value="1"/>
</dbReference>
<keyword evidence="8 12" id="KW-0472">Membrane</keyword>
<accession>A0ABX8N870</accession>
<protein>
    <submittedName>
        <fullName evidence="16">Methyl-accepting chemotaxis protein</fullName>
    </submittedName>
</protein>
<evidence type="ECO:0000256" key="1">
    <source>
        <dbReference type="ARBA" id="ARBA00004429"/>
    </source>
</evidence>
<dbReference type="CDD" id="cd06225">
    <property type="entry name" value="HAMP"/>
    <property type="match status" value="1"/>
</dbReference>
<dbReference type="InterPro" id="IPR033479">
    <property type="entry name" value="dCache_1"/>
</dbReference>
<dbReference type="CDD" id="cd11386">
    <property type="entry name" value="MCP_signal"/>
    <property type="match status" value="1"/>
</dbReference>
<dbReference type="PROSITE" id="PS50111">
    <property type="entry name" value="CHEMOTAXIS_TRANSDUC_2"/>
    <property type="match status" value="1"/>
</dbReference>
<feature type="transmembrane region" description="Helical" evidence="12">
    <location>
        <begin position="12"/>
        <end position="29"/>
    </location>
</feature>
<feature type="domain" description="HAMP" evidence="15">
    <location>
        <begin position="293"/>
        <end position="347"/>
    </location>
</feature>
<keyword evidence="9 11" id="KW-0807">Transducer</keyword>
<gene>
    <name evidence="16" type="ORF">KSS94_05240</name>
</gene>
<dbReference type="InterPro" id="IPR000727">
    <property type="entry name" value="T_SNARE_dom"/>
</dbReference>
<dbReference type="CDD" id="cd12913">
    <property type="entry name" value="PDC1_MCP_like"/>
    <property type="match status" value="1"/>
</dbReference>
<evidence type="ECO:0000256" key="2">
    <source>
        <dbReference type="ARBA" id="ARBA00022475"/>
    </source>
</evidence>
<evidence type="ECO:0000256" key="3">
    <source>
        <dbReference type="ARBA" id="ARBA00022481"/>
    </source>
</evidence>
<dbReference type="Pfam" id="PF00672">
    <property type="entry name" value="HAMP"/>
    <property type="match status" value="1"/>
</dbReference>
<dbReference type="PROSITE" id="PS50885">
    <property type="entry name" value="HAMP"/>
    <property type="match status" value="1"/>
</dbReference>
<evidence type="ECO:0000259" key="13">
    <source>
        <dbReference type="PROSITE" id="PS50111"/>
    </source>
</evidence>
<evidence type="ECO:0000256" key="4">
    <source>
        <dbReference type="ARBA" id="ARBA00022500"/>
    </source>
</evidence>
<sequence>MNKSLRFSHKILLAASLIVILAFSLFTLYNDYLQRNAIRADLENYLGEMGDSTSTNIRNLFEGRIKLVENVAQNLAQNPQNIGTQLGMNALTSSFLTIYLGQPDGTFTVRPDAKMPDGYDPRVRPWYKDGMNASGPMLTEPYIDMATNKMVISIISTASRSVGVVGGDLALDGLVEIVNSLNFGGMGYAFLVNDQGKILVHPDKNLVMKSLSDLFPQHTPKLSRELTEVEVDGKTRLLTFTKVQGLPSANWYIGLSVDKDKAFSMLSKFRTSAVIATLVAVVIIIALLGLLIRVLLQPLHTMTRAMENIAEGEGDLTRRLDIHTHDEFGTLGTAFNRFVERIHGSIREVSSATEQVNEVALRVISASNSSMSNSDEQSNRTSSVAAAINQLGAAAQEIAGNAAQASQHASSARLLAEEGQQVVQRNIEAMNRLSDLIVSSSGHIETLNSKTVNIGQILEVITSISQQTNLLALNAAIEAARAGEAGRGFAVVADEVRNLAHRTQESAQQVQTMIEELQVGARASVDTMDQSQRHSQDSMDIANQAGERLGSVTQRIGEIDGMNQSVATATEEQTSVVDSINMDINEINMLNQEGVENLQATLRACSDLEQQAGRLKQLVGSFRI</sequence>
<feature type="transmembrane region" description="Helical" evidence="12">
    <location>
        <begin position="273"/>
        <end position="296"/>
    </location>
</feature>
<evidence type="ECO:0000256" key="9">
    <source>
        <dbReference type="ARBA" id="ARBA00023224"/>
    </source>
</evidence>
<dbReference type="Pfam" id="PF00015">
    <property type="entry name" value="MCPsignal"/>
    <property type="match status" value="1"/>
</dbReference>
<keyword evidence="7 12" id="KW-1133">Transmembrane helix</keyword>
<evidence type="ECO:0000256" key="8">
    <source>
        <dbReference type="ARBA" id="ARBA00023136"/>
    </source>
</evidence>
<evidence type="ECO:0000259" key="14">
    <source>
        <dbReference type="PROSITE" id="PS50192"/>
    </source>
</evidence>
<evidence type="ECO:0000256" key="6">
    <source>
        <dbReference type="ARBA" id="ARBA00022692"/>
    </source>
</evidence>
<keyword evidence="17" id="KW-1185">Reference proteome</keyword>
<dbReference type="EMBL" id="CP077076">
    <property type="protein sequence ID" value="QXH52535.1"/>
    <property type="molecule type" value="Genomic_DNA"/>
</dbReference>
<organism evidence="16 17">
    <name type="scientific">Pseudomonas fakonensis</name>
    <dbReference type="NCBI Taxonomy" id="2842355"/>
    <lineage>
        <taxon>Bacteria</taxon>
        <taxon>Pseudomonadati</taxon>
        <taxon>Pseudomonadota</taxon>
        <taxon>Gammaproteobacteria</taxon>
        <taxon>Pseudomonadales</taxon>
        <taxon>Pseudomonadaceae</taxon>
        <taxon>Pseudomonas</taxon>
    </lineage>
</organism>
<dbReference type="Pfam" id="PF02743">
    <property type="entry name" value="dCache_1"/>
    <property type="match status" value="1"/>
</dbReference>
<dbReference type="InterPro" id="IPR003660">
    <property type="entry name" value="HAMP_dom"/>
</dbReference>
<evidence type="ECO:0000256" key="7">
    <source>
        <dbReference type="ARBA" id="ARBA00022989"/>
    </source>
</evidence>
<dbReference type="Proteomes" id="UP001046350">
    <property type="component" value="Chromosome"/>
</dbReference>
<comment type="similarity">
    <text evidence="10">Belongs to the methyl-accepting chemotaxis (MCP) protein family.</text>
</comment>
<dbReference type="PROSITE" id="PS50192">
    <property type="entry name" value="T_SNARE"/>
    <property type="match status" value="1"/>
</dbReference>
<evidence type="ECO:0000256" key="11">
    <source>
        <dbReference type="PROSITE-ProRule" id="PRU00284"/>
    </source>
</evidence>
<feature type="domain" description="Methyl-accepting transducer" evidence="13">
    <location>
        <begin position="352"/>
        <end position="588"/>
    </location>
</feature>
<dbReference type="SMART" id="SM00304">
    <property type="entry name" value="HAMP"/>
    <property type="match status" value="1"/>
</dbReference>
<dbReference type="InterPro" id="IPR004089">
    <property type="entry name" value="MCPsignal_dom"/>
</dbReference>
<dbReference type="SMART" id="SM00283">
    <property type="entry name" value="MA"/>
    <property type="match status" value="1"/>
</dbReference>
<feature type="domain" description="T-SNARE coiled-coil homology" evidence="14">
    <location>
        <begin position="539"/>
        <end position="601"/>
    </location>
</feature>
<evidence type="ECO:0000313" key="16">
    <source>
        <dbReference type="EMBL" id="QXH52535.1"/>
    </source>
</evidence>